<gene>
    <name evidence="4" type="ORF">DEM25_000835</name>
</gene>
<dbReference type="InterPro" id="IPR005653">
    <property type="entry name" value="OstA-like_N"/>
</dbReference>
<feature type="domain" description="Organic solvent tolerance-like N-terminal" evidence="3">
    <location>
        <begin position="47"/>
        <end position="160"/>
    </location>
</feature>
<dbReference type="Proteomes" id="UP000246132">
    <property type="component" value="Unassembled WGS sequence"/>
</dbReference>
<dbReference type="Gene3D" id="2.60.450.10">
    <property type="entry name" value="Lipopolysaccharide (LPS) transport protein A like domain"/>
    <property type="match status" value="1"/>
</dbReference>
<dbReference type="PANTHER" id="PTHR36504">
    <property type="entry name" value="LIPOPOLYSACCHARIDE EXPORT SYSTEM PROTEIN LPTA"/>
    <property type="match status" value="1"/>
</dbReference>
<evidence type="ECO:0000256" key="2">
    <source>
        <dbReference type="SAM" id="SignalP"/>
    </source>
</evidence>
<dbReference type="InterPro" id="IPR052037">
    <property type="entry name" value="LPS_export_LptA"/>
</dbReference>
<dbReference type="OrthoDB" id="9811926at2"/>
<dbReference type="RefSeq" id="WP_109766787.1">
    <property type="nucleotide sequence ID" value="NZ_CP159474.1"/>
</dbReference>
<keyword evidence="5" id="KW-1185">Reference proteome</keyword>
<sequence length="184" mass="19396">MNRQNWGRNARAFALLAALCAPILVTAHAHAQVGGGDFSLSGDEPVQVDGDRLEVLEDEGMAVFEGNVRVVQGDTVLRTGKLVIRYARGGDGSLATGGAQIDRLEASGGVNIQTATQVATGETGTYDMASEVLILSGKRVTLSEDGNVATGCLLTVDMRANRSRLEGCRDQGSRPTILIQPQSR</sequence>
<dbReference type="EMBL" id="QFWV02000001">
    <property type="protein sequence ID" value="RKF08570.1"/>
    <property type="molecule type" value="Genomic_DNA"/>
</dbReference>
<reference evidence="4 5" key="1">
    <citation type="journal article" date="2018" name="Int. J. Syst. Bacteriol.">
        <title>Oceaniradius stylonemae gen. nov., sp. nov., isolated from a red alga, Stylonema cornu-cervi.</title>
        <authorList>
            <person name="Jeong S."/>
        </authorList>
    </citation>
    <scope>NUCLEOTIDE SEQUENCE [LARGE SCALE GENOMIC DNA]</scope>
    <source>
        <strain evidence="4 5">StC1</strain>
    </source>
</reference>
<dbReference type="GO" id="GO:0015920">
    <property type="term" value="P:lipopolysaccharide transport"/>
    <property type="evidence" value="ECO:0007669"/>
    <property type="project" value="TreeGrafter"/>
</dbReference>
<feature type="chain" id="PRO_5018636346" evidence="2">
    <location>
        <begin position="32"/>
        <end position="184"/>
    </location>
</feature>
<keyword evidence="1 2" id="KW-0732">Signal</keyword>
<organism evidence="4 5">
    <name type="scientific">Oceaniradius stylonematis</name>
    <dbReference type="NCBI Taxonomy" id="2184161"/>
    <lineage>
        <taxon>Bacteria</taxon>
        <taxon>Pseudomonadati</taxon>
        <taxon>Pseudomonadota</taxon>
        <taxon>Alphaproteobacteria</taxon>
        <taxon>Hyphomicrobiales</taxon>
        <taxon>Ahrensiaceae</taxon>
        <taxon>Oceaniradius</taxon>
    </lineage>
</organism>
<evidence type="ECO:0000313" key="5">
    <source>
        <dbReference type="Proteomes" id="UP000246132"/>
    </source>
</evidence>
<evidence type="ECO:0000313" key="4">
    <source>
        <dbReference type="EMBL" id="RKF08570.1"/>
    </source>
</evidence>
<dbReference type="AlphaFoldDB" id="A0A3A8ALR0"/>
<name>A0A3A8ALR0_9HYPH</name>
<dbReference type="GO" id="GO:0009279">
    <property type="term" value="C:cell outer membrane"/>
    <property type="evidence" value="ECO:0007669"/>
    <property type="project" value="TreeGrafter"/>
</dbReference>
<feature type="signal peptide" evidence="2">
    <location>
        <begin position="1"/>
        <end position="31"/>
    </location>
</feature>
<dbReference type="Pfam" id="PF03968">
    <property type="entry name" value="LptD_N"/>
    <property type="match status" value="1"/>
</dbReference>
<accession>A0A3A8ALR0</accession>
<evidence type="ECO:0000256" key="1">
    <source>
        <dbReference type="ARBA" id="ARBA00022729"/>
    </source>
</evidence>
<proteinExistence type="predicted"/>
<comment type="caution">
    <text evidence="4">The sequence shown here is derived from an EMBL/GenBank/DDBJ whole genome shotgun (WGS) entry which is preliminary data.</text>
</comment>
<dbReference type="PANTHER" id="PTHR36504:SF1">
    <property type="entry name" value="LIPOPOLYSACCHARIDE EXPORT SYSTEM PROTEIN LPTA"/>
    <property type="match status" value="1"/>
</dbReference>
<protein>
    <submittedName>
        <fullName evidence="4">LPS ABC transporter substrate-binding protein LptA</fullName>
    </submittedName>
</protein>
<dbReference type="GO" id="GO:0017089">
    <property type="term" value="F:glycolipid transfer activity"/>
    <property type="evidence" value="ECO:0007669"/>
    <property type="project" value="TreeGrafter"/>
</dbReference>
<evidence type="ECO:0000259" key="3">
    <source>
        <dbReference type="Pfam" id="PF03968"/>
    </source>
</evidence>
<dbReference type="GO" id="GO:0030288">
    <property type="term" value="C:outer membrane-bounded periplasmic space"/>
    <property type="evidence" value="ECO:0007669"/>
    <property type="project" value="TreeGrafter"/>
</dbReference>